<organism evidence="16 17">
    <name type="scientific">Rhododendron griersonianum</name>
    <dbReference type="NCBI Taxonomy" id="479676"/>
    <lineage>
        <taxon>Eukaryota</taxon>
        <taxon>Viridiplantae</taxon>
        <taxon>Streptophyta</taxon>
        <taxon>Embryophyta</taxon>
        <taxon>Tracheophyta</taxon>
        <taxon>Spermatophyta</taxon>
        <taxon>Magnoliopsida</taxon>
        <taxon>eudicotyledons</taxon>
        <taxon>Gunneridae</taxon>
        <taxon>Pentapetalae</taxon>
        <taxon>asterids</taxon>
        <taxon>Ericales</taxon>
        <taxon>Ericaceae</taxon>
        <taxon>Ericoideae</taxon>
        <taxon>Rhodoreae</taxon>
        <taxon>Rhododendron</taxon>
    </lineage>
</organism>
<comment type="subcellular location">
    <subcellularLocation>
        <location evidence="1">Membrane</location>
        <topology evidence="1">Multi-pass membrane protein</topology>
    </subcellularLocation>
</comment>
<dbReference type="CDD" id="cd03250">
    <property type="entry name" value="ABCC_MRP_domain1"/>
    <property type="match status" value="1"/>
</dbReference>
<dbReference type="SUPFAM" id="SSF52540">
    <property type="entry name" value="P-loop containing nucleoside triphosphate hydrolases"/>
    <property type="match status" value="2"/>
</dbReference>
<feature type="transmembrane region" description="Helical" evidence="13">
    <location>
        <begin position="777"/>
        <end position="798"/>
    </location>
</feature>
<dbReference type="InterPro" id="IPR036640">
    <property type="entry name" value="ABC1_TM_sf"/>
</dbReference>
<feature type="domain" description="ABC transporter" evidence="14">
    <location>
        <begin position="1370"/>
        <end position="1575"/>
    </location>
</feature>
<keyword evidence="17" id="KW-1185">Reference proteome</keyword>
<keyword evidence="10 13" id="KW-0472">Membrane</keyword>
<evidence type="ECO:0000256" key="13">
    <source>
        <dbReference type="SAM" id="Phobius"/>
    </source>
</evidence>
<feature type="transmembrane region" description="Helical" evidence="13">
    <location>
        <begin position="805"/>
        <end position="831"/>
    </location>
</feature>
<dbReference type="SMART" id="SM00382">
    <property type="entry name" value="AAA"/>
    <property type="match status" value="2"/>
</dbReference>
<dbReference type="Pfam" id="PF03108">
    <property type="entry name" value="DBD_Tnp_Mut"/>
    <property type="match status" value="1"/>
</dbReference>
<evidence type="ECO:0000256" key="10">
    <source>
        <dbReference type="ARBA" id="ARBA00023136"/>
    </source>
</evidence>
<feature type="region of interest" description="Disordered" evidence="12">
    <location>
        <begin position="1220"/>
        <end position="1256"/>
    </location>
</feature>
<evidence type="ECO:0000259" key="15">
    <source>
        <dbReference type="PROSITE" id="PS50929"/>
    </source>
</evidence>
<accession>A0AAV6HP71</accession>
<dbReference type="GO" id="GO:0008559">
    <property type="term" value="F:ABC-type xenobiotic transporter activity"/>
    <property type="evidence" value="ECO:0007669"/>
    <property type="project" value="UniProtKB-EC"/>
</dbReference>
<dbReference type="Gene3D" id="1.20.1560.10">
    <property type="entry name" value="ABC transporter type 1, transmembrane domain"/>
    <property type="match status" value="3"/>
</dbReference>
<evidence type="ECO:0000256" key="9">
    <source>
        <dbReference type="ARBA" id="ARBA00022989"/>
    </source>
</evidence>
<feature type="region of interest" description="Disordered" evidence="12">
    <location>
        <begin position="609"/>
        <end position="641"/>
    </location>
</feature>
<dbReference type="InterPro" id="IPR011527">
    <property type="entry name" value="ABC1_TM_dom"/>
</dbReference>
<dbReference type="InterPro" id="IPR058594">
    <property type="entry name" value="PB1-like_dom_pln"/>
</dbReference>
<evidence type="ECO:0000256" key="5">
    <source>
        <dbReference type="ARBA" id="ARBA00022692"/>
    </source>
</evidence>
<dbReference type="Pfam" id="PF00664">
    <property type="entry name" value="ABC_membrane"/>
    <property type="match status" value="2"/>
</dbReference>
<dbReference type="FunFam" id="3.40.50.300:FF:000973">
    <property type="entry name" value="Multidrug resistance-associated protein 4"/>
    <property type="match status" value="1"/>
</dbReference>
<dbReference type="PANTHER" id="PTHR24223">
    <property type="entry name" value="ATP-BINDING CASSETTE SUB-FAMILY C"/>
    <property type="match status" value="1"/>
</dbReference>
<dbReference type="Pfam" id="PF26130">
    <property type="entry name" value="PB1-like"/>
    <property type="match status" value="1"/>
</dbReference>
<dbReference type="EC" id="7.6.2.2" evidence="3"/>
<feature type="compositionally biased region" description="Basic residues" evidence="12">
    <location>
        <begin position="1004"/>
        <end position="1014"/>
    </location>
</feature>
<dbReference type="CDD" id="cd18579">
    <property type="entry name" value="ABC_6TM_ABCC_D1"/>
    <property type="match status" value="1"/>
</dbReference>
<evidence type="ECO:0000256" key="11">
    <source>
        <dbReference type="ARBA" id="ARBA00034018"/>
    </source>
</evidence>
<evidence type="ECO:0000256" key="1">
    <source>
        <dbReference type="ARBA" id="ARBA00004141"/>
    </source>
</evidence>
<feature type="transmembrane region" description="Helical" evidence="13">
    <location>
        <begin position="17"/>
        <end position="40"/>
    </location>
</feature>
<evidence type="ECO:0000256" key="7">
    <source>
        <dbReference type="ARBA" id="ARBA00022741"/>
    </source>
</evidence>
<comment type="catalytic activity">
    <reaction evidence="11">
        <text>ATP + H2O + xenobioticSide 1 = ADP + phosphate + xenobioticSide 2.</text>
        <dbReference type="EC" id="7.6.2.2"/>
    </reaction>
</comment>
<dbReference type="GO" id="GO:0005524">
    <property type="term" value="F:ATP binding"/>
    <property type="evidence" value="ECO:0007669"/>
    <property type="project" value="UniProtKB-KW"/>
</dbReference>
<dbReference type="InterPro" id="IPR050173">
    <property type="entry name" value="ABC_transporter_C-like"/>
</dbReference>
<dbReference type="InterPro" id="IPR003439">
    <property type="entry name" value="ABC_transporter-like_ATP-bd"/>
</dbReference>
<keyword evidence="9 13" id="KW-1133">Transmembrane helix</keyword>
<evidence type="ECO:0000313" key="17">
    <source>
        <dbReference type="Proteomes" id="UP000823749"/>
    </source>
</evidence>
<feature type="domain" description="ABC transmembrane type-1" evidence="15">
    <location>
        <begin position="667"/>
        <end position="820"/>
    </location>
</feature>
<dbReference type="InterPro" id="IPR044746">
    <property type="entry name" value="ABCC_6TM_D1"/>
</dbReference>
<dbReference type="PROSITE" id="PS50893">
    <property type="entry name" value="ABC_TRANSPORTER_2"/>
    <property type="match status" value="2"/>
</dbReference>
<evidence type="ECO:0000259" key="14">
    <source>
        <dbReference type="PROSITE" id="PS50893"/>
    </source>
</evidence>
<feature type="compositionally biased region" description="Basic residues" evidence="12">
    <location>
        <begin position="623"/>
        <end position="635"/>
    </location>
</feature>
<dbReference type="GO" id="GO:0016020">
    <property type="term" value="C:membrane"/>
    <property type="evidence" value="ECO:0007669"/>
    <property type="project" value="UniProtKB-SubCell"/>
</dbReference>
<protein>
    <recommendedName>
        <fullName evidence="3">ABC-type xenobiotic transporter</fullName>
        <ecNumber evidence="3">7.6.2.2</ecNumber>
    </recommendedName>
</protein>
<feature type="region of interest" description="Disordered" evidence="12">
    <location>
        <begin position="979"/>
        <end position="1029"/>
    </location>
</feature>
<dbReference type="EMBL" id="JACTNZ010000013">
    <property type="protein sequence ID" value="KAG5514764.1"/>
    <property type="molecule type" value="Genomic_DNA"/>
</dbReference>
<dbReference type="Gene3D" id="3.40.50.300">
    <property type="entry name" value="P-loop containing nucleotide triphosphate hydrolases"/>
    <property type="match status" value="2"/>
</dbReference>
<comment type="caution">
    <text evidence="16">The sequence shown here is derived from an EMBL/GenBank/DDBJ whole genome shotgun (WGS) entry which is preliminary data.</text>
</comment>
<dbReference type="InterPro" id="IPR004332">
    <property type="entry name" value="Transposase_MuDR"/>
</dbReference>
<dbReference type="PROSITE" id="PS50929">
    <property type="entry name" value="ABC_TM1F"/>
    <property type="match status" value="3"/>
</dbReference>
<dbReference type="FunFam" id="3.40.50.300:FF:003492">
    <property type="entry name" value="AGAP012735-PA"/>
    <property type="match status" value="1"/>
</dbReference>
<feature type="compositionally biased region" description="Basic residues" evidence="12">
    <location>
        <begin position="1231"/>
        <end position="1243"/>
    </location>
</feature>
<dbReference type="SUPFAM" id="SSF90123">
    <property type="entry name" value="ABC transporter transmembrane region"/>
    <property type="match status" value="3"/>
</dbReference>
<feature type="domain" description="ABC transporter" evidence="14">
    <location>
        <begin position="361"/>
        <end position="562"/>
    </location>
</feature>
<comment type="similarity">
    <text evidence="2">Belongs to the ABC transporter superfamily. ABCC family. Conjugate transporter (TC 3.A.1.208) subfamily.</text>
</comment>
<keyword evidence="8" id="KW-0067">ATP-binding</keyword>
<sequence length="1587" mass="178204">MITGGSKNLNSHVLANLAATLALAFLCFVAIIGVTGIRIFRNSDLQEPLLPEEEEEEAGCLNVTTYNEAGLFSLVTLSWLNPILSLGARRPLELKDIPLLAPKDRSKVNYKILNVNWEKLKAENPQKQPSLGWAILKSFWKEAACNAIFAGLTTLVSYVGPYMISYFVDYLGGNETFPHEGYILAGIFFTSKLVETLTTRQCSIGKSQETYQDNLMAAKDDRMRKTSECLRNMRILKLQAWEDRYRVKLEEMRNVEFKWLRKALYSQAFITFFFWSSPIFVSAVTFGTSILLGGELTAGAVLSALATFRILQEPLRNFPDLVSMMAQTKVSLDRISVFLQEEELQEDATIVVPRGITNVAIEIEDGEFGWDPSSENPTLSGIQMKVERGMRVAVCGVIGSGKSSFLSCILAWVQSGNIEENILFGGQMDKAKYKNVIHACSLKKDLELFSHGDQTIIGDRGINLSGGQKQRVQLARALYQDADVYLLDDPFSAVDAHTGSELFKEYIQTALAAKTVIFVTHQVEFLPAADLILVLKEGRIIQAGKYDDLLQAGTDFKTLVSAHHEAIESMDIPNHSSEKSDESNLCNGSTILITKRDSAGKKIDSSVKEVQEGVSTSEPKAIKEKKKAKRSKKKQLVQEEERERGRVSMNVYLSYMAAAYRGLLIPLIILAQTLFQVLQIASNWWMAWANPQTPGDKPRASSMVLLVVYMSLAFGSSLFIPVRALLVATFGLAAAQKLFLKMLVSVFRAPMSFFDSTPAGRILNRVSIDQSVVDLDIPFRLGGFASTTIQLLGIVGVMTKVTWQIVLLVVPMAIACLWMQSQPIIWVYYYMDSSPEYFSIKLNHGGNIVRDIIEYYVGGTVSYVDYCDNDLISRIELQSMSKEVGYVEEVALFYKVQSNGKWVFKKIETDGDVTTMVQSLRNGLVEVFITDSNLEGLISVEYNANVDVEDGLLDIDITSWEWDCGSFSQDNYNYLDFTTHTPSSRPNPPSTIDPLSTNEPPPTTRRRNARRRPVHHDSDSESDPDVFIDSDYEFSEDDDALFDANVDKDLEWCGVRQKKVVGSDIPHNCSSETESEEGDSSDGFMSFDSSSDEDRKDKPKFRKYRPVLGKVQPIIEEKMIFKNRAQCVEAIRQHAIVNGKAITFEKNDTDRVRAHCLAPCPWNILASSITGIPCAHALAVLRESKKKAEGLVHEYYQKQAYINTYKHVIYPMNGMDMWEKTNKPPIQPPHYTRKSGRPKKCRRREPDEPPAQSDGTKKMKRYLNKLSCRRCGGKGHNKYYMASSRELVRIVSIQKSPIILLFGESIAGAATIRGFGQEKRFMKRNLYLLDCFARPFFYSIAAIEWLCLRMELLSTFVFAFCMVLLVSFPHGSIDPSKCMAGLAVTYGLNLNARLSRWILTFFKLENRIISIERIHQYCQIPSEAPPIVENSRPPLSWPESGTIELIDLTALDKSQLGEVVRQKEQKLDTPVLENGDNWSVGQRQLVSLGRALLKQARILVLDEATASVDSATDNLIQKIIRTEFRDCTVCTIAHRIPTVIDSDLVLVLSDGRVAEYDTPARLLEDKSSMSLKLVSEYSSRSSGIPYF</sequence>
<dbReference type="InterPro" id="IPR003593">
    <property type="entry name" value="AAA+_ATPase"/>
</dbReference>
<evidence type="ECO:0000256" key="4">
    <source>
        <dbReference type="ARBA" id="ARBA00022448"/>
    </source>
</evidence>
<dbReference type="Pfam" id="PF00005">
    <property type="entry name" value="ABC_tran"/>
    <property type="match status" value="2"/>
</dbReference>
<evidence type="ECO:0000256" key="12">
    <source>
        <dbReference type="SAM" id="MobiDB-lite"/>
    </source>
</evidence>
<reference evidence="16 17" key="1">
    <citation type="submission" date="2020-08" db="EMBL/GenBank/DDBJ databases">
        <title>Plant Genome Project.</title>
        <authorList>
            <person name="Zhang R.-G."/>
        </authorList>
    </citation>
    <scope>NUCLEOTIDE SEQUENCE [LARGE SCALE GENOMIC DNA]</scope>
    <source>
        <strain evidence="16">WSP0</strain>
        <tissue evidence="16">Leaf</tissue>
    </source>
</reference>
<dbReference type="GO" id="GO:0016887">
    <property type="term" value="F:ATP hydrolysis activity"/>
    <property type="evidence" value="ECO:0007669"/>
    <property type="project" value="InterPro"/>
</dbReference>
<keyword evidence="4" id="KW-0813">Transport</keyword>
<evidence type="ECO:0000313" key="16">
    <source>
        <dbReference type="EMBL" id="KAG5514764.1"/>
    </source>
</evidence>
<feature type="region of interest" description="Disordered" evidence="12">
    <location>
        <begin position="1063"/>
        <end position="1098"/>
    </location>
</feature>
<keyword evidence="5 13" id="KW-0812">Transmembrane</keyword>
<feature type="domain" description="ABC transmembrane type-1" evidence="15">
    <location>
        <begin position="1277"/>
        <end position="1367"/>
    </location>
</feature>
<proteinExistence type="inferred from homology"/>
<feature type="compositionally biased region" description="Acidic residues" evidence="12">
    <location>
        <begin position="1020"/>
        <end position="1029"/>
    </location>
</feature>
<feature type="transmembrane region" description="Helical" evidence="13">
    <location>
        <begin position="263"/>
        <end position="284"/>
    </location>
</feature>
<keyword evidence="6" id="KW-0677">Repeat</keyword>
<dbReference type="Proteomes" id="UP000823749">
    <property type="component" value="Chromosome 13"/>
</dbReference>
<dbReference type="InterPro" id="IPR017871">
    <property type="entry name" value="ABC_transporter-like_CS"/>
</dbReference>
<feature type="transmembrane region" description="Helical" evidence="13">
    <location>
        <begin position="706"/>
        <end position="726"/>
    </location>
</feature>
<dbReference type="PROSITE" id="PS00211">
    <property type="entry name" value="ABC_TRANSPORTER_1"/>
    <property type="match status" value="1"/>
</dbReference>
<dbReference type="InterPro" id="IPR027417">
    <property type="entry name" value="P-loop_NTPase"/>
</dbReference>
<feature type="transmembrane region" description="Helical" evidence="13">
    <location>
        <begin position="663"/>
        <end position="686"/>
    </location>
</feature>
<dbReference type="PANTHER" id="PTHR24223:SF189">
    <property type="entry name" value="ABC TRANSPORTER C FAMILY MEMBER 5"/>
    <property type="match status" value="1"/>
</dbReference>
<feature type="domain" description="ABC transmembrane type-1" evidence="15">
    <location>
        <begin position="204"/>
        <end position="327"/>
    </location>
</feature>
<evidence type="ECO:0000256" key="6">
    <source>
        <dbReference type="ARBA" id="ARBA00022737"/>
    </source>
</evidence>
<gene>
    <name evidence="16" type="ORF">RHGRI_035976</name>
</gene>
<evidence type="ECO:0000256" key="8">
    <source>
        <dbReference type="ARBA" id="ARBA00022840"/>
    </source>
</evidence>
<evidence type="ECO:0000256" key="2">
    <source>
        <dbReference type="ARBA" id="ARBA00009726"/>
    </source>
</evidence>
<name>A0AAV6HP71_9ERIC</name>
<keyword evidence="7" id="KW-0547">Nucleotide-binding</keyword>
<evidence type="ECO:0000256" key="3">
    <source>
        <dbReference type="ARBA" id="ARBA00012191"/>
    </source>
</evidence>